<reference evidence="6" key="1">
    <citation type="submission" date="2016-10" db="EMBL/GenBank/DDBJ databases">
        <authorList>
            <person name="Varghese N."/>
            <person name="Submissions S."/>
        </authorList>
    </citation>
    <scope>NUCLEOTIDE SEQUENCE [LARGE SCALE GENOMIC DNA]</scope>
    <source>
        <strain evidence="6">DSM 8415</strain>
    </source>
</reference>
<dbReference type="Gene3D" id="1.25.40.10">
    <property type="entry name" value="Tetratricopeptide repeat domain"/>
    <property type="match status" value="2"/>
</dbReference>
<proteinExistence type="predicted"/>
<evidence type="ECO:0000256" key="1">
    <source>
        <dbReference type="ARBA" id="ARBA00022737"/>
    </source>
</evidence>
<dbReference type="InterPro" id="IPR011990">
    <property type="entry name" value="TPR-like_helical_dom_sf"/>
</dbReference>
<dbReference type="AlphaFoldDB" id="A0A1G6JZP3"/>
<dbReference type="SUPFAM" id="SSF48452">
    <property type="entry name" value="TPR-like"/>
    <property type="match status" value="1"/>
</dbReference>
<evidence type="ECO:0000256" key="2">
    <source>
        <dbReference type="ARBA" id="ARBA00022803"/>
    </source>
</evidence>
<evidence type="ECO:0000313" key="6">
    <source>
        <dbReference type="Proteomes" id="UP000199411"/>
    </source>
</evidence>
<dbReference type="InterPro" id="IPR019734">
    <property type="entry name" value="TPR_rpt"/>
</dbReference>
<dbReference type="OrthoDB" id="9814129at2"/>
<keyword evidence="2 3" id="KW-0802">TPR repeat</keyword>
<dbReference type="EMBL" id="FMYU01000003">
    <property type="protein sequence ID" value="SDC24098.1"/>
    <property type="molecule type" value="Genomic_DNA"/>
</dbReference>
<keyword evidence="6" id="KW-1185">Reference proteome</keyword>
<keyword evidence="4" id="KW-0732">Signal</keyword>
<gene>
    <name evidence="5" type="ORF">SAMN05660835_00519</name>
</gene>
<accession>A0A1G6JZP3</accession>
<dbReference type="Pfam" id="PF07719">
    <property type="entry name" value="TPR_2"/>
    <property type="match status" value="1"/>
</dbReference>
<dbReference type="PANTHER" id="PTHR44858:SF1">
    <property type="entry name" value="UDP-N-ACETYLGLUCOSAMINE--PEPTIDE N-ACETYLGLUCOSAMINYLTRANSFERASE SPINDLY-RELATED"/>
    <property type="match status" value="1"/>
</dbReference>
<keyword evidence="1" id="KW-0677">Repeat</keyword>
<organism evidence="5 6">
    <name type="scientific">Desulfurella multipotens</name>
    <dbReference type="NCBI Taxonomy" id="79269"/>
    <lineage>
        <taxon>Bacteria</taxon>
        <taxon>Pseudomonadati</taxon>
        <taxon>Campylobacterota</taxon>
        <taxon>Desulfurellia</taxon>
        <taxon>Desulfurellales</taxon>
        <taxon>Desulfurellaceae</taxon>
        <taxon>Desulfurella</taxon>
    </lineage>
</organism>
<dbReference type="PROSITE" id="PS50005">
    <property type="entry name" value="TPR"/>
    <property type="match status" value="1"/>
</dbReference>
<dbReference type="InterPro" id="IPR013105">
    <property type="entry name" value="TPR_2"/>
</dbReference>
<name>A0A1G6JZP3_9BACT</name>
<evidence type="ECO:0000256" key="4">
    <source>
        <dbReference type="SAM" id="SignalP"/>
    </source>
</evidence>
<dbReference type="RefSeq" id="WP_092127981.1">
    <property type="nucleotide sequence ID" value="NZ_FMYU01000003.1"/>
</dbReference>
<dbReference type="InterPro" id="IPR050498">
    <property type="entry name" value="Ycf3"/>
</dbReference>
<sequence length="256" mass="30038">MRKIAIVLILLVSFSIVSCQTMPSSTQSDGSKVAQIYYEMAKNIIVNKDYSKLSEAFVYLNKAKDIEPSNPNIYFIYALAYRLKKDDNTAKQYLEKTINLDKNYYDAYNELGVIYYEEGNYSKAKELFDKLIDTLTYPNIDVAYYNRAILYLTLKENHKAVNDLESAIMYSDYKNPLYWQKLIEVYLNENNYQKVLIVAQEMESHLGPSDYIHYIKALCYYHLGLFDQAKDSLSKINNQDNYFSIEKDLLLKKMQR</sequence>
<feature type="repeat" description="TPR" evidence="3">
    <location>
        <begin position="105"/>
        <end position="138"/>
    </location>
</feature>
<dbReference type="Pfam" id="PF13181">
    <property type="entry name" value="TPR_8"/>
    <property type="match status" value="2"/>
</dbReference>
<feature type="signal peptide" evidence="4">
    <location>
        <begin position="1"/>
        <end position="19"/>
    </location>
</feature>
<dbReference type="PROSITE" id="PS51257">
    <property type="entry name" value="PROKAR_LIPOPROTEIN"/>
    <property type="match status" value="1"/>
</dbReference>
<dbReference type="Proteomes" id="UP000199411">
    <property type="component" value="Unassembled WGS sequence"/>
</dbReference>
<protein>
    <submittedName>
        <fullName evidence="5">Tfp pilus assembly protein PilF</fullName>
    </submittedName>
</protein>
<dbReference type="PROSITE" id="PS50293">
    <property type="entry name" value="TPR_REGION"/>
    <property type="match status" value="1"/>
</dbReference>
<evidence type="ECO:0000256" key="3">
    <source>
        <dbReference type="PROSITE-ProRule" id="PRU00339"/>
    </source>
</evidence>
<dbReference type="PANTHER" id="PTHR44858">
    <property type="entry name" value="TETRATRICOPEPTIDE REPEAT PROTEIN 6"/>
    <property type="match status" value="1"/>
</dbReference>
<evidence type="ECO:0000313" key="5">
    <source>
        <dbReference type="EMBL" id="SDC24098.1"/>
    </source>
</evidence>
<feature type="chain" id="PRO_5011454882" evidence="4">
    <location>
        <begin position="20"/>
        <end position="256"/>
    </location>
</feature>
<dbReference type="SMART" id="SM00028">
    <property type="entry name" value="TPR"/>
    <property type="match status" value="5"/>
</dbReference>